<evidence type="ECO:0000256" key="5">
    <source>
        <dbReference type="ARBA" id="ARBA00023015"/>
    </source>
</evidence>
<protein>
    <submittedName>
        <fullName evidence="10">Methyltransferase</fullName>
    </submittedName>
</protein>
<dbReference type="PANTHER" id="PTHR43591">
    <property type="entry name" value="METHYLTRANSFERASE"/>
    <property type="match status" value="1"/>
</dbReference>
<evidence type="ECO:0000256" key="4">
    <source>
        <dbReference type="ARBA" id="ARBA00022691"/>
    </source>
</evidence>
<keyword evidence="6" id="KW-0804">Transcription</keyword>
<dbReference type="Proteomes" id="UP000016923">
    <property type="component" value="Unassembled WGS sequence"/>
</dbReference>
<evidence type="ECO:0000256" key="1">
    <source>
        <dbReference type="ARBA" id="ARBA00004123"/>
    </source>
</evidence>
<dbReference type="CDD" id="cd02440">
    <property type="entry name" value="AdoMet_MTases"/>
    <property type="match status" value="1"/>
</dbReference>
<keyword evidence="3 10" id="KW-0808">Transferase</keyword>
<dbReference type="eggNOG" id="ENOG502QQMC">
    <property type="taxonomic scope" value="Eukaryota"/>
</dbReference>
<dbReference type="EMBL" id="KE148146">
    <property type="protein sequence ID" value="EPE10188.1"/>
    <property type="molecule type" value="Genomic_DNA"/>
</dbReference>
<keyword evidence="7" id="KW-0539">Nucleus</keyword>
<dbReference type="Gene3D" id="3.40.50.150">
    <property type="entry name" value="Vaccinia Virus protein VP39"/>
    <property type="match status" value="1"/>
</dbReference>
<dbReference type="PANTHER" id="PTHR43591:SF30">
    <property type="entry name" value="PROTEIN-METHIONINE METHYLTRANSFERASE LAEA"/>
    <property type="match status" value="1"/>
</dbReference>
<organism evidence="10 11">
    <name type="scientific">Ophiostoma piceae (strain UAMH 11346)</name>
    <name type="common">Sap stain fungus</name>
    <dbReference type="NCBI Taxonomy" id="1262450"/>
    <lineage>
        <taxon>Eukaryota</taxon>
        <taxon>Fungi</taxon>
        <taxon>Dikarya</taxon>
        <taxon>Ascomycota</taxon>
        <taxon>Pezizomycotina</taxon>
        <taxon>Sordariomycetes</taxon>
        <taxon>Sordariomycetidae</taxon>
        <taxon>Ophiostomatales</taxon>
        <taxon>Ophiostomataceae</taxon>
        <taxon>Ophiostoma</taxon>
    </lineage>
</organism>
<dbReference type="SUPFAM" id="SSF53335">
    <property type="entry name" value="S-adenosyl-L-methionine-dependent methyltransferases"/>
    <property type="match status" value="1"/>
</dbReference>
<comment type="catalytic activity">
    <reaction evidence="9">
        <text>L-methionyl-[protein] + S-adenosyl-L-methionine = S-methyl-L-methionyl-[protein] + S-adenosyl-L-homocysteine</text>
        <dbReference type="Rhea" id="RHEA:60560"/>
        <dbReference type="Rhea" id="RHEA-COMP:12313"/>
        <dbReference type="Rhea" id="RHEA-COMP:15592"/>
        <dbReference type="ChEBI" id="CHEBI:16044"/>
        <dbReference type="ChEBI" id="CHEBI:57856"/>
        <dbReference type="ChEBI" id="CHEBI:59789"/>
        <dbReference type="ChEBI" id="CHEBI:142742"/>
    </reaction>
    <physiologicalReaction direction="left-to-right" evidence="9">
        <dbReference type="Rhea" id="RHEA:60561"/>
    </physiologicalReaction>
</comment>
<name>S3CU20_OPHP1</name>
<keyword evidence="11" id="KW-1185">Reference proteome</keyword>
<evidence type="ECO:0000256" key="3">
    <source>
        <dbReference type="ARBA" id="ARBA00022679"/>
    </source>
</evidence>
<dbReference type="OMA" id="MDIEEPW"/>
<dbReference type="AlphaFoldDB" id="S3CU20"/>
<keyword evidence="2 10" id="KW-0489">Methyltransferase</keyword>
<comment type="subcellular location">
    <subcellularLocation>
        <location evidence="1">Nucleus</location>
    </subcellularLocation>
</comment>
<dbReference type="GO" id="GO:0008168">
    <property type="term" value="F:methyltransferase activity"/>
    <property type="evidence" value="ECO:0007669"/>
    <property type="project" value="UniProtKB-KW"/>
</dbReference>
<dbReference type="GO" id="GO:0005634">
    <property type="term" value="C:nucleus"/>
    <property type="evidence" value="ECO:0007669"/>
    <property type="project" value="UniProtKB-SubCell"/>
</dbReference>
<dbReference type="InterPro" id="IPR029063">
    <property type="entry name" value="SAM-dependent_MTases_sf"/>
</dbReference>
<evidence type="ECO:0000256" key="6">
    <source>
        <dbReference type="ARBA" id="ARBA00023163"/>
    </source>
</evidence>
<dbReference type="OrthoDB" id="2013972at2759"/>
<keyword evidence="4" id="KW-0949">S-adenosyl-L-methionine</keyword>
<evidence type="ECO:0000256" key="2">
    <source>
        <dbReference type="ARBA" id="ARBA00022603"/>
    </source>
</evidence>
<evidence type="ECO:0000256" key="9">
    <source>
        <dbReference type="ARBA" id="ARBA00047870"/>
    </source>
</evidence>
<dbReference type="HOGENOM" id="CLU_010595_2_0_1"/>
<sequence>MNLFHDAVRDARGHSHSAPLNKNSDHLRILDVGTGTGRWAIKMAEKYVRCSEVWGIDVSPWQPERIPPNVKFQYMDIEEPWQGLGSESWDLVHVRCMYGAVTSWPQLYENIWNCLIPGAGYIEHIEIDWQPVIRTTPTGQRKNCADVEPALYHPLSVFPFWVRSFYDCMDAAKRPARVDSAATHAALYHAGFVDIREDTYLLPYNSGDSKERFPRIFDDWIEGLSLRPFLETTDSSFNLTVVDQMIIDSRHELATVQYPVFCTM</sequence>
<gene>
    <name evidence="10" type="ORF">F503_05283</name>
</gene>
<dbReference type="VEuPathDB" id="FungiDB:F503_05283"/>
<evidence type="ECO:0000313" key="11">
    <source>
        <dbReference type="Proteomes" id="UP000016923"/>
    </source>
</evidence>
<dbReference type="Pfam" id="PF13489">
    <property type="entry name" value="Methyltransf_23"/>
    <property type="match status" value="1"/>
</dbReference>
<evidence type="ECO:0000313" key="10">
    <source>
        <dbReference type="EMBL" id="EPE10188.1"/>
    </source>
</evidence>
<dbReference type="STRING" id="1262450.S3CU20"/>
<dbReference type="GO" id="GO:0032259">
    <property type="term" value="P:methylation"/>
    <property type="evidence" value="ECO:0007669"/>
    <property type="project" value="UniProtKB-KW"/>
</dbReference>
<accession>S3CU20</accession>
<evidence type="ECO:0000256" key="8">
    <source>
        <dbReference type="ARBA" id="ARBA00038158"/>
    </source>
</evidence>
<evidence type="ECO:0000256" key="7">
    <source>
        <dbReference type="ARBA" id="ARBA00023242"/>
    </source>
</evidence>
<keyword evidence="5" id="KW-0805">Transcription regulation</keyword>
<comment type="similarity">
    <text evidence="8">Belongs to the methyltransferase superfamily. LaeA methyltransferase family.</text>
</comment>
<proteinExistence type="inferred from homology"/>
<reference evidence="10 11" key="1">
    <citation type="journal article" date="2013" name="BMC Genomics">
        <title>The genome and transcriptome of the pine saprophyte Ophiostoma piceae, and a comparison with the bark beetle-associated pine pathogen Grosmannia clavigera.</title>
        <authorList>
            <person name="Haridas S."/>
            <person name="Wang Y."/>
            <person name="Lim L."/>
            <person name="Massoumi Alamouti S."/>
            <person name="Jackman S."/>
            <person name="Docking R."/>
            <person name="Robertson G."/>
            <person name="Birol I."/>
            <person name="Bohlmann J."/>
            <person name="Breuil C."/>
        </authorList>
    </citation>
    <scope>NUCLEOTIDE SEQUENCE [LARGE SCALE GENOMIC DNA]</scope>
    <source>
        <strain evidence="10 11">UAMH 11346</strain>
    </source>
</reference>